<organism evidence="2 3">
    <name type="scientific">Tsukamurella paurometabola (strain ATCC 8368 / DSM 20162 / CCUG 35730 / CIP 100753 / JCM 10117 / KCTC 9821 / NBRC 16120 / NCIMB 702349 / NCTC 13040)</name>
    <name type="common">Corynebacterium paurometabolum</name>
    <dbReference type="NCBI Taxonomy" id="521096"/>
    <lineage>
        <taxon>Bacteria</taxon>
        <taxon>Bacillati</taxon>
        <taxon>Actinomycetota</taxon>
        <taxon>Actinomycetes</taxon>
        <taxon>Mycobacteriales</taxon>
        <taxon>Tsukamurellaceae</taxon>
        <taxon>Tsukamurella</taxon>
    </lineage>
</organism>
<gene>
    <name evidence="2" type="ordered locus">Tpau_0308</name>
</gene>
<dbReference type="HOGENOM" id="CLU_071051_0_0_11"/>
<dbReference type="STRING" id="521096.Tpau_0308"/>
<dbReference type="InterPro" id="IPR006311">
    <property type="entry name" value="TAT_signal"/>
</dbReference>
<dbReference type="eggNOG" id="ENOG5033UCK">
    <property type="taxonomic scope" value="Bacteria"/>
</dbReference>
<protein>
    <recommendedName>
        <fullName evidence="4">Secreted protein</fullName>
    </recommendedName>
</protein>
<keyword evidence="1" id="KW-0732">Signal</keyword>
<evidence type="ECO:0000256" key="1">
    <source>
        <dbReference type="SAM" id="SignalP"/>
    </source>
</evidence>
<accession>D5URA1</accession>
<reference evidence="2 3" key="2">
    <citation type="journal article" date="2011" name="Stand. Genomic Sci.">
        <title>Complete genome sequence of Tsukamurella paurometabola type strain (no. 33).</title>
        <authorList>
            <person name="Munk A.C."/>
            <person name="Lapidus A."/>
            <person name="Lucas S."/>
            <person name="Nolan M."/>
            <person name="Tice H."/>
            <person name="Cheng J.F."/>
            <person name="Del Rio T.G."/>
            <person name="Goodwin L."/>
            <person name="Pitluck S."/>
            <person name="Liolios K."/>
            <person name="Huntemann M."/>
            <person name="Ivanova N."/>
            <person name="Mavromatis K."/>
            <person name="Mikhailova N."/>
            <person name="Pati A."/>
            <person name="Chen A."/>
            <person name="Palaniappan K."/>
            <person name="Tapia R."/>
            <person name="Han C."/>
            <person name="Land M."/>
            <person name="Hauser L."/>
            <person name="Chang Y.J."/>
            <person name="Jeffries C.D."/>
            <person name="Brettin T."/>
            <person name="Yasawong M."/>
            <person name="Brambilla E.M."/>
            <person name="Rohde M."/>
            <person name="Sikorski J."/>
            <person name="Goker M."/>
            <person name="Detter J.C."/>
            <person name="Woyke T."/>
            <person name="Bristow J."/>
            <person name="Eisen J.A."/>
            <person name="Markowitz V."/>
            <person name="Hugenholtz P."/>
            <person name="Kyrpides N.C."/>
            <person name="Klenk H.P."/>
        </authorList>
    </citation>
    <scope>NUCLEOTIDE SEQUENCE [LARGE SCALE GENOMIC DNA]</scope>
    <source>
        <strain evidence="3">ATCC 8368 / DSM 20162 / CCUG 35730 / CIP 100753 / JCM 10117 / KCTC 9821 / NBRC 16120 / NCIMB 702349 / NCTC 13040</strain>
    </source>
</reference>
<name>D5URA1_TSUPD</name>
<proteinExistence type="predicted"/>
<sequence>MTERRFRMSRRRLLIATAGLSMTSPVTGCGPLGGHATTLDGLVTELSNSLSPSQAYRMPNPDERASVTRGIRSLHTGGINAARAELATVGFRAELVPDAQSRRDYVVARSERGTERAWGMLILAASTPAPDILLEVPHPRADLGTEFLGLDLLRSLPRSALLIAGAHRRADSENADVAHNPESMFHQIAVEYSMRGAMQLQLHGFADSSLQHRDIVVSAGPGLASPPAQDIADALDNGFDVCRAWNGRCGEIEGRTNVQAIEAASRSSPFVHLEINRTTRASTHRQSDLKSSLIRVLRAL</sequence>
<dbReference type="EMBL" id="CP001966">
    <property type="protein sequence ID" value="ADG76954.1"/>
    <property type="molecule type" value="Genomic_DNA"/>
</dbReference>
<evidence type="ECO:0008006" key="4">
    <source>
        <dbReference type="Google" id="ProtNLM"/>
    </source>
</evidence>
<dbReference type="Proteomes" id="UP000001213">
    <property type="component" value="Chromosome"/>
</dbReference>
<feature type="chain" id="PRO_5003077716" description="Secreted protein" evidence="1">
    <location>
        <begin position="29"/>
        <end position="300"/>
    </location>
</feature>
<evidence type="ECO:0000313" key="3">
    <source>
        <dbReference type="Proteomes" id="UP000001213"/>
    </source>
</evidence>
<feature type="signal peptide" evidence="1">
    <location>
        <begin position="1"/>
        <end position="28"/>
    </location>
</feature>
<reference evidence="3" key="1">
    <citation type="submission" date="2010-03" db="EMBL/GenBank/DDBJ databases">
        <title>The complete chromosome of Tsukamurella paurometabola DSM 20162.</title>
        <authorList>
            <consortium name="US DOE Joint Genome Institute (JGI-PGF)"/>
            <person name="Lucas S."/>
            <person name="Copeland A."/>
            <person name="Lapidus A."/>
            <person name="Glavina del Rio T."/>
            <person name="Dalin E."/>
            <person name="Tice H."/>
            <person name="Bruce D."/>
            <person name="Goodwin L."/>
            <person name="Pitluck S."/>
            <person name="Kyrpides N."/>
            <person name="Mavromatis K."/>
            <person name="Ivanova N."/>
            <person name="Mikhailova N."/>
            <person name="Munk A.C."/>
            <person name="Brettin T."/>
            <person name="Detter J.C."/>
            <person name="Tapia R."/>
            <person name="Han C."/>
            <person name="Larimer F."/>
            <person name="Land M."/>
            <person name="Hauser L."/>
            <person name="Markowitz V."/>
            <person name="Cheng J.-F."/>
            <person name="Hugenholtz P."/>
            <person name="Woyke T."/>
            <person name="Wu D."/>
            <person name="Jando M."/>
            <person name="Brambilla E."/>
            <person name="Klenk H.-P."/>
            <person name="Eisen J.A."/>
        </authorList>
    </citation>
    <scope>NUCLEOTIDE SEQUENCE [LARGE SCALE GENOMIC DNA]</scope>
    <source>
        <strain evidence="3">ATCC 8368 / DSM 20162 / CCUG 35730 / CIP 100753 / JCM 10117 / KCTC 9821 / NBRC 16120 / NCIMB 702349 / NCTC 13040</strain>
    </source>
</reference>
<keyword evidence="3" id="KW-1185">Reference proteome</keyword>
<dbReference type="PROSITE" id="PS51318">
    <property type="entry name" value="TAT"/>
    <property type="match status" value="1"/>
</dbReference>
<dbReference type="KEGG" id="tpr:Tpau_0308"/>
<dbReference type="AlphaFoldDB" id="D5URA1"/>
<evidence type="ECO:0000313" key="2">
    <source>
        <dbReference type="EMBL" id="ADG76954.1"/>
    </source>
</evidence>